<dbReference type="RefSeq" id="WP_179509438.1">
    <property type="nucleotide sequence ID" value="NZ_JACCBY010000004.1"/>
</dbReference>
<comment type="caution">
    <text evidence="2">The sequence shown here is derived from an EMBL/GenBank/DDBJ whole genome shotgun (WGS) entry which is preliminary data.</text>
</comment>
<proteinExistence type="predicted"/>
<protein>
    <submittedName>
        <fullName evidence="2">Uncharacterized protein</fullName>
    </submittedName>
</protein>
<evidence type="ECO:0000313" key="3">
    <source>
        <dbReference type="Proteomes" id="UP000517753"/>
    </source>
</evidence>
<dbReference type="Gene3D" id="1.50.10.20">
    <property type="match status" value="1"/>
</dbReference>
<name>A0A7Y9K2J5_9SPHN</name>
<keyword evidence="3" id="KW-1185">Reference proteome</keyword>
<evidence type="ECO:0000256" key="1">
    <source>
        <dbReference type="SAM" id="MobiDB-lite"/>
    </source>
</evidence>
<dbReference type="GO" id="GO:0005975">
    <property type="term" value="P:carbohydrate metabolic process"/>
    <property type="evidence" value="ECO:0007669"/>
    <property type="project" value="InterPro"/>
</dbReference>
<sequence length="459" mass="49382">MVGARDARLNAARMVRGATLLPLLLCFACATPRPTAFLSSSSAAVAEPPVAVSLRHVNHLFAEATVGGEQVGVLNIYSEAPDYRFAIEPREGYACVDDVARAMVLLAAPATLDAARLRQLDLMTRFVVRMQADNGYFHNFIWAGGRINREYRTSRAELNWWSLRALWGLEAALRRLPADGPTAARARAAADRLVARLEVDLPAQPADPTMTGDSTAPIWLPFGSGADAGSTAMLGLIAHYQRTGAAGTRTLIEKLGEGLMRMQAGDATRFPYGAYRSWRNVWHGWGNAQAYALLRAGALLDRPDFTASALREVDHFYPYLLEHGMLSSFSLDPKGGGEEHPGTTGGEDVKRGTDGGRGGRFDPAWGVHFPQIAYGLSPMVLAAMEAYRVTGKPHYRATARRLFAWFSGSNVAGQPLYDPVSGRVFDGIADPATVNANSGAESTVEGLLALTALNGTPLP</sequence>
<dbReference type="EMBL" id="JACCBY010000004">
    <property type="protein sequence ID" value="NYD90977.1"/>
    <property type="molecule type" value="Genomic_DNA"/>
</dbReference>
<feature type="compositionally biased region" description="Basic and acidic residues" evidence="1">
    <location>
        <begin position="335"/>
        <end position="357"/>
    </location>
</feature>
<dbReference type="InterPro" id="IPR008928">
    <property type="entry name" value="6-hairpin_glycosidase_sf"/>
</dbReference>
<dbReference type="AlphaFoldDB" id="A0A7Y9K2J5"/>
<evidence type="ECO:0000313" key="2">
    <source>
        <dbReference type="EMBL" id="NYD90977.1"/>
    </source>
</evidence>
<reference evidence="2 3" key="1">
    <citation type="submission" date="2020-08" db="EMBL/GenBank/DDBJ databases">
        <title>The Agave Microbiome: Exploring the role of microbial communities in plant adaptations to desert environments.</title>
        <authorList>
            <person name="Partida-Martinez L.P."/>
        </authorList>
    </citation>
    <scope>NUCLEOTIDE SEQUENCE [LARGE SCALE GENOMIC DNA]</scope>
    <source>
        <strain evidence="2 3">AS2.3</strain>
    </source>
</reference>
<feature type="region of interest" description="Disordered" evidence="1">
    <location>
        <begin position="331"/>
        <end position="357"/>
    </location>
</feature>
<organism evidence="2 3">
    <name type="scientific">Sphingomonas melonis</name>
    <dbReference type="NCBI Taxonomy" id="152682"/>
    <lineage>
        <taxon>Bacteria</taxon>
        <taxon>Pseudomonadati</taxon>
        <taxon>Pseudomonadota</taxon>
        <taxon>Alphaproteobacteria</taxon>
        <taxon>Sphingomonadales</taxon>
        <taxon>Sphingomonadaceae</taxon>
        <taxon>Sphingomonas</taxon>
    </lineage>
</organism>
<dbReference type="SUPFAM" id="SSF48208">
    <property type="entry name" value="Six-hairpin glycosidases"/>
    <property type="match status" value="1"/>
</dbReference>
<accession>A0A7Y9K2J5</accession>
<gene>
    <name evidence="2" type="ORF">HD841_002784</name>
</gene>
<dbReference type="Proteomes" id="UP000517753">
    <property type="component" value="Unassembled WGS sequence"/>
</dbReference>